<feature type="region of interest" description="Disordered" evidence="3">
    <location>
        <begin position="521"/>
        <end position="555"/>
    </location>
</feature>
<feature type="region of interest" description="Disordered" evidence="3">
    <location>
        <begin position="447"/>
        <end position="498"/>
    </location>
</feature>
<organism evidence="5 6">
    <name type="scientific">Temnothorax curvispinosus</name>
    <dbReference type="NCBI Taxonomy" id="300111"/>
    <lineage>
        <taxon>Eukaryota</taxon>
        <taxon>Metazoa</taxon>
        <taxon>Ecdysozoa</taxon>
        <taxon>Arthropoda</taxon>
        <taxon>Hexapoda</taxon>
        <taxon>Insecta</taxon>
        <taxon>Pterygota</taxon>
        <taxon>Neoptera</taxon>
        <taxon>Endopterygota</taxon>
        <taxon>Hymenoptera</taxon>
        <taxon>Apocrita</taxon>
        <taxon>Aculeata</taxon>
        <taxon>Formicoidea</taxon>
        <taxon>Formicidae</taxon>
        <taxon>Myrmicinae</taxon>
        <taxon>Temnothorax</taxon>
    </lineage>
</organism>
<dbReference type="Pfam" id="PF25449">
    <property type="entry name" value="CCDC174_GRSR"/>
    <property type="match status" value="1"/>
</dbReference>
<dbReference type="RefSeq" id="XP_024879840.1">
    <property type="nucleotide sequence ID" value="XM_025024072.1"/>
</dbReference>
<dbReference type="GO" id="GO:0005634">
    <property type="term" value="C:nucleus"/>
    <property type="evidence" value="ECO:0007669"/>
    <property type="project" value="TreeGrafter"/>
</dbReference>
<evidence type="ECO:0000256" key="3">
    <source>
        <dbReference type="SAM" id="MobiDB-lite"/>
    </source>
</evidence>
<reference evidence="6" key="1">
    <citation type="submission" date="2025-08" db="UniProtKB">
        <authorList>
            <consortium name="RefSeq"/>
        </authorList>
    </citation>
    <scope>IDENTIFICATION</scope>
    <source>
        <tissue evidence="6">Whole body</tissue>
    </source>
</reference>
<dbReference type="Pfam" id="PF13300">
    <property type="entry name" value="DUF4078"/>
    <property type="match status" value="1"/>
</dbReference>
<evidence type="ECO:0000256" key="1">
    <source>
        <dbReference type="ARBA" id="ARBA00023054"/>
    </source>
</evidence>
<feature type="region of interest" description="Disordered" evidence="3">
    <location>
        <begin position="306"/>
        <end position="326"/>
    </location>
</feature>
<dbReference type="InterPro" id="IPR057464">
    <property type="entry name" value="CCDC174_GRSR"/>
</dbReference>
<feature type="compositionally biased region" description="Polar residues" evidence="3">
    <location>
        <begin position="453"/>
        <end position="498"/>
    </location>
</feature>
<evidence type="ECO:0000313" key="6">
    <source>
        <dbReference type="RefSeq" id="XP_024879840.1"/>
    </source>
</evidence>
<feature type="domain" description="CCDC174 alpha/beta GRSR" evidence="4">
    <location>
        <begin position="136"/>
        <end position="162"/>
    </location>
</feature>
<feature type="compositionally biased region" description="Polar residues" evidence="3">
    <location>
        <begin position="538"/>
        <end position="555"/>
    </location>
</feature>
<protein>
    <submittedName>
        <fullName evidence="6">Coiled-coil domain-containing protein 174</fullName>
    </submittedName>
</protein>
<gene>
    <name evidence="6" type="primary">LOC112459766</name>
</gene>
<evidence type="ECO:0000256" key="2">
    <source>
        <dbReference type="SAM" id="Coils"/>
    </source>
</evidence>
<dbReference type="Proteomes" id="UP000504618">
    <property type="component" value="Unplaced"/>
</dbReference>
<evidence type="ECO:0000313" key="5">
    <source>
        <dbReference type="Proteomes" id="UP000504618"/>
    </source>
</evidence>
<dbReference type="OrthoDB" id="333551at2759"/>
<accession>A0A6J1QGQ8</accession>
<sequence length="584" mass="67520">MNMTKKINVNFSSLVGLKAELLRKQAEVNEAKLKTEPVTALPLLSKNKKKSKKTVADGRAEEKAKRPRMDSEDIVAHKKSKLMLEAKSRLYERLKKSKNNNDKFLVDFENKLDEPNQDVVDETINEDDPLEPEETWVEYQDCFGRTRKCLREDLPHMRKKDDFIKQEIMKKHLGEEEEEENKEQYSVQEKEPEIEIMRRKWEEQTRKLADKADIHYQDILFDEARAHGVGYYAFSQDEEERIKQQENLANLRKETERKQRERKEIEELKERMEQNRLKAARIRQRIRAGLPAEPTEEELAQEMYNKSAENKDESAEKSTETADRVATSVVDASIQEKKTDEDEDKIKAFGELLGKKNHWRVMSQEEWVDKCRAQRINEFGPVYDNFTSGGFYNYSQNDEQLIRKENEKPDNADTCSNSQKFIEESINNLQTRQDSNVSVGTETVFRAQDRDSTSQIDKNNLPGNNAANTSSHDVSKSTRGPATTPAVTFSQEQTTVSSPFTHLSSTYLRNVYDSSEIYTPEQQKQTDDMNIPLPGENDVSSSASNSVGHTNKQESLSRNINEVNIMAGLKYLREKFEASHSKCT</sequence>
<feature type="coiled-coil region" evidence="2">
    <location>
        <begin position="234"/>
        <end position="285"/>
    </location>
</feature>
<name>A0A6J1QGQ8_9HYME</name>
<dbReference type="InterPro" id="IPR025066">
    <property type="entry name" value="CCDC174-like"/>
</dbReference>
<dbReference type="PANTHER" id="PTHR15885">
    <property type="entry name" value="COILED-COIL DOMAIN-CONTAINING PROTEIN 174"/>
    <property type="match status" value="1"/>
</dbReference>
<dbReference type="PANTHER" id="PTHR15885:SF1">
    <property type="entry name" value="COILED-COIL DOMAIN-CONTAINING PROTEIN 174"/>
    <property type="match status" value="1"/>
</dbReference>
<feature type="compositionally biased region" description="Basic and acidic residues" evidence="3">
    <location>
        <begin position="308"/>
        <end position="323"/>
    </location>
</feature>
<keyword evidence="5" id="KW-1185">Reference proteome</keyword>
<dbReference type="GeneID" id="112459766"/>
<proteinExistence type="predicted"/>
<evidence type="ECO:0000259" key="4">
    <source>
        <dbReference type="Pfam" id="PF25449"/>
    </source>
</evidence>
<dbReference type="AlphaFoldDB" id="A0A6J1QGQ8"/>
<feature type="compositionally biased region" description="Basic and acidic residues" evidence="3">
    <location>
        <begin position="54"/>
        <end position="73"/>
    </location>
</feature>
<keyword evidence="1 2" id="KW-0175">Coiled coil</keyword>
<feature type="region of interest" description="Disordered" evidence="3">
    <location>
        <begin position="42"/>
        <end position="73"/>
    </location>
</feature>